<dbReference type="Pfam" id="PF09527">
    <property type="entry name" value="ATPase_gene1"/>
    <property type="match status" value="1"/>
</dbReference>
<dbReference type="EMBL" id="BMWY01000006">
    <property type="protein sequence ID" value="GGZ60521.1"/>
    <property type="molecule type" value="Genomic_DNA"/>
</dbReference>
<keyword evidence="3" id="KW-1185">Reference proteome</keyword>
<organism evidence="2 3">
    <name type="scientific">Mesonia mobilis</name>
    <dbReference type="NCBI Taxonomy" id="369791"/>
    <lineage>
        <taxon>Bacteria</taxon>
        <taxon>Pseudomonadati</taxon>
        <taxon>Bacteroidota</taxon>
        <taxon>Flavobacteriia</taxon>
        <taxon>Flavobacteriales</taxon>
        <taxon>Flavobacteriaceae</taxon>
        <taxon>Mesonia</taxon>
    </lineage>
</organism>
<protein>
    <recommendedName>
        <fullName evidence="4">F0F1-ATPase subunit Ca2+/Mg2+ transporter</fullName>
    </recommendedName>
</protein>
<keyword evidence="1" id="KW-1133">Transmembrane helix</keyword>
<name>A0ABQ3BXE3_9FLAO</name>
<reference evidence="3" key="1">
    <citation type="journal article" date="2019" name="Int. J. Syst. Evol. Microbiol.">
        <title>The Global Catalogue of Microorganisms (GCM) 10K type strain sequencing project: providing services to taxonomists for standard genome sequencing and annotation.</title>
        <authorList>
            <consortium name="The Broad Institute Genomics Platform"/>
            <consortium name="The Broad Institute Genome Sequencing Center for Infectious Disease"/>
            <person name="Wu L."/>
            <person name="Ma J."/>
        </authorList>
    </citation>
    <scope>NUCLEOTIDE SEQUENCE [LARGE SCALE GENOMIC DNA]</scope>
    <source>
        <strain evidence="3">KCTC 12708</strain>
    </source>
</reference>
<proteinExistence type="predicted"/>
<sequence>MMKENQEKEKEKKPLNTYVKFAGIGIQMVITILVTTFIGVWLDGKFESISPFATIAGSLIGVFVALYVVYKEVKNM</sequence>
<evidence type="ECO:0000313" key="3">
    <source>
        <dbReference type="Proteomes" id="UP000615593"/>
    </source>
</evidence>
<dbReference type="InterPro" id="IPR032820">
    <property type="entry name" value="ATPase_put"/>
</dbReference>
<feature type="transmembrane region" description="Helical" evidence="1">
    <location>
        <begin position="48"/>
        <end position="70"/>
    </location>
</feature>
<evidence type="ECO:0000313" key="2">
    <source>
        <dbReference type="EMBL" id="GGZ60521.1"/>
    </source>
</evidence>
<keyword evidence="1" id="KW-0472">Membrane</keyword>
<comment type="caution">
    <text evidence="2">The sequence shown here is derived from an EMBL/GenBank/DDBJ whole genome shotgun (WGS) entry which is preliminary data.</text>
</comment>
<evidence type="ECO:0008006" key="4">
    <source>
        <dbReference type="Google" id="ProtNLM"/>
    </source>
</evidence>
<keyword evidence="1" id="KW-0812">Transmembrane</keyword>
<feature type="transmembrane region" description="Helical" evidence="1">
    <location>
        <begin position="21"/>
        <end position="42"/>
    </location>
</feature>
<gene>
    <name evidence="2" type="ORF">GCM10008088_22590</name>
</gene>
<evidence type="ECO:0000256" key="1">
    <source>
        <dbReference type="SAM" id="Phobius"/>
    </source>
</evidence>
<dbReference type="Proteomes" id="UP000615593">
    <property type="component" value="Unassembled WGS sequence"/>
</dbReference>
<accession>A0ABQ3BXE3</accession>